<accession>A0ABN8SKF7</accession>
<comment type="caution">
    <text evidence="1">The sequence shown here is derived from an EMBL/GenBank/DDBJ whole genome shotgun (WGS) entry which is preliminary data.</text>
</comment>
<reference evidence="1 2" key="1">
    <citation type="submission" date="2022-05" db="EMBL/GenBank/DDBJ databases">
        <authorList>
            <consortium name="Genoscope - CEA"/>
            <person name="William W."/>
        </authorList>
    </citation>
    <scope>NUCLEOTIDE SEQUENCE [LARGE SCALE GENOMIC DNA]</scope>
</reference>
<gene>
    <name evidence="1" type="ORF">PEVE_00022999</name>
</gene>
<evidence type="ECO:0008006" key="3">
    <source>
        <dbReference type="Google" id="ProtNLM"/>
    </source>
</evidence>
<name>A0ABN8SKF7_9CNID</name>
<proteinExistence type="predicted"/>
<evidence type="ECO:0000313" key="1">
    <source>
        <dbReference type="EMBL" id="CAH3191978.1"/>
    </source>
</evidence>
<dbReference type="Proteomes" id="UP001159427">
    <property type="component" value="Unassembled WGS sequence"/>
</dbReference>
<sequence>MKPHPTPPATQLALCLYRPAHRCTFLTVGDLFGVGKSTAHIIFQDVCKAIVECLCGRYVYLPRNLRGRSQELECFLASWDFPCVGAWDGFHIYISTKRKNFYSYKKMHTVTNMGFIG</sequence>
<keyword evidence="2" id="KW-1185">Reference proteome</keyword>
<dbReference type="EMBL" id="CALNXI010003052">
    <property type="protein sequence ID" value="CAH3191978.1"/>
    <property type="molecule type" value="Genomic_DNA"/>
</dbReference>
<protein>
    <recommendedName>
        <fullName evidence="3">DDE Tnp4 domain-containing protein</fullName>
    </recommendedName>
</protein>
<evidence type="ECO:0000313" key="2">
    <source>
        <dbReference type="Proteomes" id="UP001159427"/>
    </source>
</evidence>
<organism evidence="1 2">
    <name type="scientific">Porites evermanni</name>
    <dbReference type="NCBI Taxonomy" id="104178"/>
    <lineage>
        <taxon>Eukaryota</taxon>
        <taxon>Metazoa</taxon>
        <taxon>Cnidaria</taxon>
        <taxon>Anthozoa</taxon>
        <taxon>Hexacorallia</taxon>
        <taxon>Scleractinia</taxon>
        <taxon>Fungiina</taxon>
        <taxon>Poritidae</taxon>
        <taxon>Porites</taxon>
    </lineage>
</organism>